<dbReference type="EMBL" id="LWAF01000001">
    <property type="protein sequence ID" value="ODN31286.1"/>
    <property type="molecule type" value="Genomic_DNA"/>
</dbReference>
<name>A0A1E3G4S4_9BACT</name>
<feature type="domain" description="Phosphodiester glycosidase" evidence="1">
    <location>
        <begin position="388"/>
        <end position="526"/>
    </location>
</feature>
<comment type="caution">
    <text evidence="2">The sequence shown here is derived from an EMBL/GenBank/DDBJ whole genome shotgun (WGS) entry which is preliminary data.</text>
</comment>
<dbReference type="PANTHER" id="PTHR40446">
    <property type="entry name" value="N-ACETYLGLUCOSAMINE-1-PHOSPHODIESTER ALPHA-N-ACETYLGLUCOSAMINIDASE"/>
    <property type="match status" value="1"/>
</dbReference>
<keyword evidence="3" id="KW-1185">Reference proteome</keyword>
<protein>
    <recommendedName>
        <fullName evidence="1">Phosphodiester glycosidase domain-containing protein</fullName>
    </recommendedName>
</protein>
<dbReference type="Proteomes" id="UP000094570">
    <property type="component" value="Unassembled WGS sequence"/>
</dbReference>
<evidence type="ECO:0000313" key="3">
    <source>
        <dbReference type="Proteomes" id="UP000094570"/>
    </source>
</evidence>
<evidence type="ECO:0000313" key="2">
    <source>
        <dbReference type="EMBL" id="ODN31286.1"/>
    </source>
</evidence>
<organism evidence="2 3">
    <name type="scientific">Fervidobacterium thailandense</name>
    <dbReference type="NCBI Taxonomy" id="1008305"/>
    <lineage>
        <taxon>Bacteria</taxon>
        <taxon>Thermotogati</taxon>
        <taxon>Thermotogota</taxon>
        <taxon>Thermotogae</taxon>
        <taxon>Thermotogales</taxon>
        <taxon>Fervidobacteriaceae</taxon>
        <taxon>Fervidobacterium</taxon>
    </lineage>
</organism>
<accession>A0A1E3G4S4</accession>
<dbReference type="AlphaFoldDB" id="A0A1E3G4S4"/>
<evidence type="ECO:0000259" key="1">
    <source>
        <dbReference type="Pfam" id="PF09992"/>
    </source>
</evidence>
<proteinExistence type="predicted"/>
<dbReference type="PANTHER" id="PTHR40446:SF2">
    <property type="entry name" value="N-ACETYLGLUCOSAMINE-1-PHOSPHODIESTER ALPHA-N-ACETYLGLUCOSAMINIDASE"/>
    <property type="match status" value="1"/>
</dbReference>
<dbReference type="Pfam" id="PF09992">
    <property type="entry name" value="NAGPA"/>
    <property type="match status" value="1"/>
</dbReference>
<sequence length="527" mass="58707">MIVVRDRLPKILLIASFLLFVGTLFAQFIIFNGKVYEVTNGYLSEEQLRNMGFNILKNSKVYLVFNRKLIIGSNGDFIVDFESYVPKAYQLSNGTLYVRDTFLASFLGLKRLGNVYYDKPITVSALNLQQNELILQTDVELRKELVNVSLSGGKLKLSLAPAVFTGSTVPEKVRVTSDGATVQLSLENEYEDYEVSLDEKRFIILLVPKERRLEYVQKVEKFLGYNYTINYLIADPKLVDFVPLLPTGGIGKTAPLANILKANGVLHGVNANYFDPNTGLPIDIVIANGRVLSHRYGLRPVFVETWDDKVFIRKAYFDVTVRLGGVLLLVKGVNTPAVSEVNLYTEEYGLTIPRDASREYIVVRNGKVDSIGYVKNVPEGKNSYVVMVARNLFNKFLKTLKAGDSFTLEIYTDEGYRIKNAIGAGPLILQDGKIIEDSREEKMRYGGGIPTSRTTRTIVAIKDGKVHLITIEGGAGMNFDDVAKFLLEKGYQSAMMLDGGGSTSMVYQGRYVTSISPRNIPVALGLR</sequence>
<gene>
    <name evidence="2" type="ORF">A4H02_00455</name>
</gene>
<dbReference type="InterPro" id="IPR018711">
    <property type="entry name" value="NAGPA"/>
</dbReference>
<reference evidence="3" key="1">
    <citation type="submission" date="2016-04" db="EMBL/GenBank/DDBJ databases">
        <title>The genome sequence project of a novel Fervidobacterium isolate from a hot spring in Thailand.</title>
        <authorList>
            <person name="Gonzalez J.M."/>
            <person name="Cuecas A."/>
            <person name="Kanoksilapatham W."/>
        </authorList>
    </citation>
    <scope>NUCLEOTIDE SEQUENCE [LARGE SCALE GENOMIC DNA]</scope>
    <source>
        <strain evidence="3">FC2004</strain>
    </source>
</reference>
<dbReference type="STRING" id="1008305.A4H02_00455"/>